<accession>A0A0F9ECX1</accession>
<name>A0A0F9ECX1_9ZZZZ</name>
<dbReference type="Gene3D" id="1.10.150.20">
    <property type="entry name" value="5' to 3' exonuclease, C-terminal subdomain"/>
    <property type="match status" value="1"/>
</dbReference>
<sequence>MPPIIAAADPPTILALVARLRAAEEALDAEQQRGSSASQSWMVAVEKALDLTTAITDKLNGELFDLTGGAVKKATQRDKLLKWFNANGLEAITDLKKETIAEWTLKDKHGEYIFKNHMPADTLRAMVIRSQLAKASTRKLEKMRDCVGRDGRVRGLLQYHGAGTGRWAGRLVQPQNFPRATITNKENAKGKKYLDMEFLIEQIMNDDLGGYDKPMEAVASSLRGMFISDPGKVFHVCDFSAIEARVTFWVANCQTGLDVFAKSDAGLSEDIYCVTASDLVGFEVKKAEHSHERQLGKITVLGCGYQMGAPKLQYQAEKDYGVVLEDHEAEGMVNL</sequence>
<comment type="caution">
    <text evidence="10">The sequence shown here is derived from an EMBL/GenBank/DDBJ whole genome shotgun (WGS) entry which is preliminary data.</text>
</comment>
<organism evidence="10">
    <name type="scientific">marine sediment metagenome</name>
    <dbReference type="NCBI Taxonomy" id="412755"/>
    <lineage>
        <taxon>unclassified sequences</taxon>
        <taxon>metagenomes</taxon>
        <taxon>ecological metagenomes</taxon>
    </lineage>
</organism>
<dbReference type="EC" id="2.7.7.7" evidence="2"/>
<dbReference type="InterPro" id="IPR043502">
    <property type="entry name" value="DNA/RNA_pol_sf"/>
</dbReference>
<comment type="catalytic activity">
    <reaction evidence="8">
        <text>DNA(n) + a 2'-deoxyribonucleoside 5'-triphosphate = DNA(n+1) + diphosphate</text>
        <dbReference type="Rhea" id="RHEA:22508"/>
        <dbReference type="Rhea" id="RHEA-COMP:17339"/>
        <dbReference type="Rhea" id="RHEA-COMP:17340"/>
        <dbReference type="ChEBI" id="CHEBI:33019"/>
        <dbReference type="ChEBI" id="CHEBI:61560"/>
        <dbReference type="ChEBI" id="CHEBI:173112"/>
        <dbReference type="EC" id="2.7.7.7"/>
    </reaction>
</comment>
<evidence type="ECO:0000256" key="1">
    <source>
        <dbReference type="ARBA" id="ARBA00007705"/>
    </source>
</evidence>
<dbReference type="GO" id="GO:0003887">
    <property type="term" value="F:DNA-directed DNA polymerase activity"/>
    <property type="evidence" value="ECO:0007669"/>
    <property type="project" value="UniProtKB-KW"/>
</dbReference>
<dbReference type="InterPro" id="IPR019760">
    <property type="entry name" value="DNA-dir_DNA_pol_A_CS"/>
</dbReference>
<dbReference type="EMBL" id="LAZR01037568">
    <property type="protein sequence ID" value="KKL21868.1"/>
    <property type="molecule type" value="Genomic_DNA"/>
</dbReference>
<evidence type="ECO:0000256" key="6">
    <source>
        <dbReference type="ARBA" id="ARBA00022932"/>
    </source>
</evidence>
<protein>
    <recommendedName>
        <fullName evidence="2">DNA-directed DNA polymerase</fullName>
        <ecNumber evidence="2">2.7.7.7</ecNumber>
    </recommendedName>
</protein>
<evidence type="ECO:0000256" key="3">
    <source>
        <dbReference type="ARBA" id="ARBA00022679"/>
    </source>
</evidence>
<reference evidence="10" key="1">
    <citation type="journal article" date="2015" name="Nature">
        <title>Complex archaea that bridge the gap between prokaryotes and eukaryotes.</title>
        <authorList>
            <person name="Spang A."/>
            <person name="Saw J.H."/>
            <person name="Jorgensen S.L."/>
            <person name="Zaremba-Niedzwiedzka K."/>
            <person name="Martijn J."/>
            <person name="Lind A.E."/>
            <person name="van Eijk R."/>
            <person name="Schleper C."/>
            <person name="Guy L."/>
            <person name="Ettema T.J."/>
        </authorList>
    </citation>
    <scope>NUCLEOTIDE SEQUENCE</scope>
</reference>
<evidence type="ECO:0000259" key="9">
    <source>
        <dbReference type="Pfam" id="PF00476"/>
    </source>
</evidence>
<evidence type="ECO:0000256" key="5">
    <source>
        <dbReference type="ARBA" id="ARBA00022705"/>
    </source>
</evidence>
<dbReference type="GO" id="GO:0006261">
    <property type="term" value="P:DNA-templated DNA replication"/>
    <property type="evidence" value="ECO:0007669"/>
    <property type="project" value="InterPro"/>
</dbReference>
<dbReference type="GO" id="GO:0003677">
    <property type="term" value="F:DNA binding"/>
    <property type="evidence" value="ECO:0007669"/>
    <property type="project" value="UniProtKB-KW"/>
</dbReference>
<dbReference type="Pfam" id="PF00476">
    <property type="entry name" value="DNA_pol_A"/>
    <property type="match status" value="1"/>
</dbReference>
<dbReference type="PANTHER" id="PTHR10133">
    <property type="entry name" value="DNA POLYMERASE I"/>
    <property type="match status" value="1"/>
</dbReference>
<evidence type="ECO:0000256" key="2">
    <source>
        <dbReference type="ARBA" id="ARBA00012417"/>
    </source>
</evidence>
<keyword evidence="5" id="KW-0235">DNA replication</keyword>
<dbReference type="Gene3D" id="3.30.70.370">
    <property type="match status" value="1"/>
</dbReference>
<dbReference type="SUPFAM" id="SSF56672">
    <property type="entry name" value="DNA/RNA polymerases"/>
    <property type="match status" value="1"/>
</dbReference>
<keyword evidence="3" id="KW-0808">Transferase</keyword>
<keyword evidence="7" id="KW-0238">DNA-binding</keyword>
<evidence type="ECO:0000256" key="7">
    <source>
        <dbReference type="ARBA" id="ARBA00023125"/>
    </source>
</evidence>
<feature type="domain" description="DNA-directed DNA polymerase family A palm" evidence="9">
    <location>
        <begin position="130"/>
        <end position="317"/>
    </location>
</feature>
<evidence type="ECO:0000313" key="10">
    <source>
        <dbReference type="EMBL" id="KKL21868.1"/>
    </source>
</evidence>
<evidence type="ECO:0000256" key="4">
    <source>
        <dbReference type="ARBA" id="ARBA00022695"/>
    </source>
</evidence>
<dbReference type="InterPro" id="IPR001098">
    <property type="entry name" value="DNA-dir_DNA_pol_A_palm_dom"/>
</dbReference>
<gene>
    <name evidence="10" type="ORF">LCGC14_2441130</name>
</gene>
<proteinExistence type="inferred from homology"/>
<comment type="similarity">
    <text evidence="1">Belongs to the DNA polymerase type-A family.</text>
</comment>
<dbReference type="AlphaFoldDB" id="A0A0F9ECX1"/>
<dbReference type="PANTHER" id="PTHR10133:SF27">
    <property type="entry name" value="DNA POLYMERASE NU"/>
    <property type="match status" value="1"/>
</dbReference>
<evidence type="ECO:0000256" key="8">
    <source>
        <dbReference type="ARBA" id="ARBA00049244"/>
    </source>
</evidence>
<feature type="non-terminal residue" evidence="10">
    <location>
        <position position="335"/>
    </location>
</feature>
<dbReference type="GO" id="GO:0006302">
    <property type="term" value="P:double-strand break repair"/>
    <property type="evidence" value="ECO:0007669"/>
    <property type="project" value="TreeGrafter"/>
</dbReference>
<dbReference type="InterPro" id="IPR002298">
    <property type="entry name" value="DNA_polymerase_A"/>
</dbReference>
<dbReference type="PROSITE" id="PS00447">
    <property type="entry name" value="DNA_POLYMERASE_A"/>
    <property type="match status" value="1"/>
</dbReference>
<keyword evidence="4" id="KW-0548">Nucleotidyltransferase</keyword>
<keyword evidence="6" id="KW-0239">DNA-directed DNA polymerase</keyword>